<feature type="domain" description="Integrase catalytic" evidence="2">
    <location>
        <begin position="288"/>
        <end position="506"/>
    </location>
</feature>
<dbReference type="PROSITE" id="PS50994">
    <property type="entry name" value="INTEGRASE"/>
    <property type="match status" value="1"/>
</dbReference>
<sequence>MLPLKAVFEYQDRCYRVLAPVRGPGGEFLDDAIWCIDIDSPDAWPIEFSTSHAELLPRMPTGLSIRADLTDKEKALKDKAWAILARLVNDSSLSGNHLYHASSRKAAIAQLVSKLAEEAELAKTLGLHKETCSEPTLYKWLRRYWQRGMIPAALTPDYVKSGKHAKRDPKHSEFGITSSRGRQSTRFESFQIGPADLKNMAWAIEKKLAASKKMTLPDAWRELLTACYSEVDGNGESNHKPEGQCPSFNQFRYFYLRNYSAEARRKHKVTQREFNLNYRPQTGLAITESHGPGHQYEVDATIIECHCVTKSDRRRVIRKPTLYLVIDRWSRLIVGYCLTLDKPSWMAALLAILSISEDKEALCRKYGVTYVPGEWPAHTYFPQLFKADRGSEWTSQNSRLIVDDLGSTVENLPAGRAEMKPIVENAMKLILREYRRFERSSDPDAQRMKRQQPDYQKLASANMDELHKFTLEAIIKLNKTQYPDWPMEPEMLEMGLKPKPINLFNYGLRRTGRLAQFDAQTLVEHLLPRATATVNEHGIHVNGSTYWSQQAAAEGWFVEGHKKSFEVKVSHDPRSIDAIYVFPRNGRDGRPHVARLSERSARFAGRSLDEMDFLSSLDKDMRAIARSENTQEEQRFLDRVKPVSDKAFAEMKEATKGGTRVSRTKNIKQDWELEREAEHRQRNLVQERPSDHGGSSLPEAPVPPRNNPLHLVTADAETTTDAVSETPAEPVNSLAAQMAAFRQGRRVDNQT</sequence>
<evidence type="ECO:0000313" key="3">
    <source>
        <dbReference type="EMBL" id="MDY0744786.1"/>
    </source>
</evidence>
<feature type="region of interest" description="Disordered" evidence="1">
    <location>
        <begin position="161"/>
        <end position="182"/>
    </location>
</feature>
<evidence type="ECO:0000313" key="4">
    <source>
        <dbReference type="Proteomes" id="UP001285263"/>
    </source>
</evidence>
<dbReference type="Pfam" id="PF09299">
    <property type="entry name" value="Mu-transpos_C"/>
    <property type="match status" value="1"/>
</dbReference>
<evidence type="ECO:0000256" key="1">
    <source>
        <dbReference type="SAM" id="MobiDB-lite"/>
    </source>
</evidence>
<dbReference type="InterPro" id="IPR001584">
    <property type="entry name" value="Integrase_cat-core"/>
</dbReference>
<proteinExistence type="predicted"/>
<evidence type="ECO:0000259" key="2">
    <source>
        <dbReference type="PROSITE" id="PS50994"/>
    </source>
</evidence>
<feature type="region of interest" description="Disordered" evidence="1">
    <location>
        <begin position="675"/>
        <end position="710"/>
    </location>
</feature>
<organism evidence="3 4">
    <name type="scientific">Roseateles agri</name>
    <dbReference type="NCBI Taxonomy" id="3098619"/>
    <lineage>
        <taxon>Bacteria</taxon>
        <taxon>Pseudomonadati</taxon>
        <taxon>Pseudomonadota</taxon>
        <taxon>Betaproteobacteria</taxon>
        <taxon>Burkholderiales</taxon>
        <taxon>Sphaerotilaceae</taxon>
        <taxon>Roseateles</taxon>
    </lineage>
</organism>
<dbReference type="Proteomes" id="UP001285263">
    <property type="component" value="Unassembled WGS sequence"/>
</dbReference>
<name>A0ABU5DES1_9BURK</name>
<dbReference type="InterPro" id="IPR036397">
    <property type="entry name" value="RNaseH_sf"/>
</dbReference>
<gene>
    <name evidence="3" type="ORF">SNE35_09720</name>
</gene>
<protein>
    <submittedName>
        <fullName evidence="3">Mu transposase C-terminal domain-containing protein</fullName>
    </submittedName>
</protein>
<keyword evidence="4" id="KW-1185">Reference proteome</keyword>
<dbReference type="RefSeq" id="WP_320422698.1">
    <property type="nucleotide sequence ID" value="NZ_JAXCLA010000003.1"/>
</dbReference>
<dbReference type="EMBL" id="JAXCLA010000003">
    <property type="protein sequence ID" value="MDY0744786.1"/>
    <property type="molecule type" value="Genomic_DNA"/>
</dbReference>
<comment type="caution">
    <text evidence="3">The sequence shown here is derived from an EMBL/GenBank/DDBJ whole genome shotgun (WGS) entry which is preliminary data.</text>
</comment>
<dbReference type="SUPFAM" id="SSF53098">
    <property type="entry name" value="Ribonuclease H-like"/>
    <property type="match status" value="1"/>
</dbReference>
<dbReference type="InterPro" id="IPR012337">
    <property type="entry name" value="RNaseH-like_sf"/>
</dbReference>
<dbReference type="InterPro" id="IPR015378">
    <property type="entry name" value="Transposase-like_Mu_C"/>
</dbReference>
<reference evidence="3 4" key="1">
    <citation type="submission" date="2023-11" db="EMBL/GenBank/DDBJ databases">
        <title>Paucibacter sp. nov., isolated from fresh soil in Korea.</title>
        <authorList>
            <person name="Le N.T.T."/>
        </authorList>
    </citation>
    <scope>NUCLEOTIDE SEQUENCE [LARGE SCALE GENOMIC DNA]</scope>
    <source>
        <strain evidence="3 4">R3-3</strain>
    </source>
</reference>
<accession>A0ABU5DES1</accession>
<dbReference type="Gene3D" id="3.30.420.10">
    <property type="entry name" value="Ribonuclease H-like superfamily/Ribonuclease H"/>
    <property type="match status" value="1"/>
</dbReference>